<evidence type="ECO:0000256" key="4">
    <source>
        <dbReference type="ARBA" id="ARBA00022692"/>
    </source>
</evidence>
<feature type="transmembrane region" description="Helical" evidence="7">
    <location>
        <begin position="112"/>
        <end position="140"/>
    </location>
</feature>
<comment type="subcellular location">
    <subcellularLocation>
        <location evidence="1">Cell membrane</location>
        <topology evidence="1">Multi-pass membrane protein</topology>
    </subcellularLocation>
</comment>
<feature type="domain" description="Na+/H+ antiporter MnhB subunit-related protein" evidence="8">
    <location>
        <begin position="10"/>
        <end position="134"/>
    </location>
</feature>
<evidence type="ECO:0000256" key="1">
    <source>
        <dbReference type="ARBA" id="ARBA00004651"/>
    </source>
</evidence>
<name>A0A263BUY1_9BACI</name>
<keyword evidence="5 7" id="KW-1133">Transmembrane helix</keyword>
<evidence type="ECO:0000256" key="5">
    <source>
        <dbReference type="ARBA" id="ARBA00022989"/>
    </source>
</evidence>
<comment type="caution">
    <text evidence="9">The sequence shown here is derived from an EMBL/GenBank/DDBJ whole genome shotgun (WGS) entry which is preliminary data.</text>
</comment>
<dbReference type="NCBIfam" id="NF009223">
    <property type="entry name" value="PRK12573.1"/>
    <property type="match status" value="1"/>
</dbReference>
<keyword evidence="6 7" id="KW-0472">Membrane</keyword>
<gene>
    <name evidence="9" type="ORF">CIB95_03935</name>
</gene>
<feature type="transmembrane region" description="Helical" evidence="7">
    <location>
        <begin position="9"/>
        <end position="32"/>
    </location>
</feature>
<dbReference type="Proteomes" id="UP000217083">
    <property type="component" value="Unassembled WGS sequence"/>
</dbReference>
<dbReference type="PANTHER" id="PTHR33932">
    <property type="entry name" value="NA(+)/H(+) ANTIPORTER SUBUNIT B"/>
    <property type="match status" value="1"/>
</dbReference>
<dbReference type="AlphaFoldDB" id="A0A263BUY1"/>
<evidence type="ECO:0000256" key="6">
    <source>
        <dbReference type="ARBA" id="ARBA00023136"/>
    </source>
</evidence>
<reference evidence="9 10" key="2">
    <citation type="submission" date="2017-09" db="EMBL/GenBank/DDBJ databases">
        <title>Bacillus patelloidae sp. nov., isolated from the intestinal tract of a marine limpet.</title>
        <authorList>
            <person name="Liu R."/>
            <person name="Dong C."/>
            <person name="Shao Z."/>
        </authorList>
    </citation>
    <scope>NUCLEOTIDE SEQUENCE [LARGE SCALE GENOMIC DNA]</scope>
    <source>
        <strain evidence="9 10">SA5d-4</strain>
    </source>
</reference>
<feature type="transmembrane region" description="Helical" evidence="7">
    <location>
        <begin position="38"/>
        <end position="60"/>
    </location>
</feature>
<reference evidence="10" key="1">
    <citation type="submission" date="2017-08" db="EMBL/GenBank/DDBJ databases">
        <authorList>
            <person name="Huang Z."/>
        </authorList>
    </citation>
    <scope>NUCLEOTIDE SEQUENCE [LARGE SCALE GENOMIC DNA]</scope>
    <source>
        <strain evidence="10">SA5d-4</strain>
    </source>
</reference>
<dbReference type="Pfam" id="PF04039">
    <property type="entry name" value="MnhB"/>
    <property type="match status" value="1"/>
</dbReference>
<dbReference type="InterPro" id="IPR050622">
    <property type="entry name" value="CPA3_antiporter_subunitB"/>
</dbReference>
<organism evidence="9 10">
    <name type="scientific">Lottiidibacillus patelloidae</name>
    <dbReference type="NCBI Taxonomy" id="2670334"/>
    <lineage>
        <taxon>Bacteria</taxon>
        <taxon>Bacillati</taxon>
        <taxon>Bacillota</taxon>
        <taxon>Bacilli</taxon>
        <taxon>Bacillales</taxon>
        <taxon>Bacillaceae</taxon>
        <taxon>Lottiidibacillus</taxon>
    </lineage>
</organism>
<dbReference type="InterPro" id="IPR007182">
    <property type="entry name" value="MnhB"/>
</dbReference>
<keyword evidence="3" id="KW-1003">Cell membrane</keyword>
<protein>
    <submittedName>
        <fullName evidence="9">Na(+)/H(+) antiporter subunit B</fullName>
    </submittedName>
</protein>
<proteinExistence type="inferred from homology"/>
<keyword evidence="4 7" id="KW-0812">Transmembrane</keyword>
<dbReference type="RefSeq" id="WP_094922199.1">
    <property type="nucleotide sequence ID" value="NZ_NPIA01000002.1"/>
</dbReference>
<evidence type="ECO:0000256" key="3">
    <source>
        <dbReference type="ARBA" id="ARBA00022475"/>
    </source>
</evidence>
<evidence type="ECO:0000256" key="7">
    <source>
        <dbReference type="SAM" id="Phobius"/>
    </source>
</evidence>
<comment type="similarity">
    <text evidence="2">Belongs to the CPA3 antiporters (TC 2.A.63) subunit B family.</text>
</comment>
<dbReference type="EMBL" id="NPIA01000002">
    <property type="protein sequence ID" value="OZM57529.1"/>
    <property type="molecule type" value="Genomic_DNA"/>
</dbReference>
<sequence>MKQFRTNDLILKTTTTIIAFVILAFSIYLFLAGHNAPGGGFIGGLMTAAAIVLLYIAFGIGTMARVFKWSSTTLIAVGLLTAIATGIGSFLFKQPFLSHTFGHFHLPFVGDFELATAMLFDLGVYFTVIGVTMTIILTIADDQNEEKSELG</sequence>
<dbReference type="GO" id="GO:0005886">
    <property type="term" value="C:plasma membrane"/>
    <property type="evidence" value="ECO:0007669"/>
    <property type="project" value="UniProtKB-SubCell"/>
</dbReference>
<accession>A0A263BUY1</accession>
<keyword evidence="10" id="KW-1185">Reference proteome</keyword>
<dbReference type="PANTHER" id="PTHR33932:SF4">
    <property type="entry name" value="NA(+)_H(+) ANTIPORTER SUBUNIT B"/>
    <property type="match status" value="1"/>
</dbReference>
<evidence type="ECO:0000313" key="10">
    <source>
        <dbReference type="Proteomes" id="UP000217083"/>
    </source>
</evidence>
<evidence type="ECO:0000313" key="9">
    <source>
        <dbReference type="EMBL" id="OZM57529.1"/>
    </source>
</evidence>
<evidence type="ECO:0000259" key="8">
    <source>
        <dbReference type="Pfam" id="PF04039"/>
    </source>
</evidence>
<feature type="transmembrane region" description="Helical" evidence="7">
    <location>
        <begin position="72"/>
        <end position="92"/>
    </location>
</feature>
<evidence type="ECO:0000256" key="2">
    <source>
        <dbReference type="ARBA" id="ARBA00009425"/>
    </source>
</evidence>